<evidence type="ECO:0000256" key="2">
    <source>
        <dbReference type="ARBA" id="ARBA00022448"/>
    </source>
</evidence>
<feature type="domain" description="ABC transporter" evidence="5">
    <location>
        <begin position="25"/>
        <end position="217"/>
    </location>
</feature>
<dbReference type="GO" id="GO:0016020">
    <property type="term" value="C:membrane"/>
    <property type="evidence" value="ECO:0007669"/>
    <property type="project" value="InterPro"/>
</dbReference>
<dbReference type="PANTHER" id="PTHR46743">
    <property type="entry name" value="TEICHOIC ACIDS EXPORT ATP-BINDING PROTEIN TAGH"/>
    <property type="match status" value="1"/>
</dbReference>
<evidence type="ECO:0000313" key="6">
    <source>
        <dbReference type="EMBL" id="ADW16726.1"/>
    </source>
</evidence>
<dbReference type="GO" id="GO:0005524">
    <property type="term" value="F:ATP binding"/>
    <property type="evidence" value="ECO:0007669"/>
    <property type="project" value="UniProtKB-KW"/>
</dbReference>
<evidence type="ECO:0000256" key="3">
    <source>
        <dbReference type="ARBA" id="ARBA00022741"/>
    </source>
</evidence>
<dbReference type="SMART" id="SM00382">
    <property type="entry name" value="AAA"/>
    <property type="match status" value="1"/>
</dbReference>
<dbReference type="Gene3D" id="3.40.50.300">
    <property type="entry name" value="P-loop containing nucleotide triphosphate hydrolases"/>
    <property type="match status" value="1"/>
</dbReference>
<keyword evidence="7" id="KW-1185">Reference proteome</keyword>
<dbReference type="InterPro" id="IPR003593">
    <property type="entry name" value="AAA+_ATPase"/>
</dbReference>
<organism evidence="6 7">
    <name type="scientific">Desulfobulbus propionicus (strain ATCC 33891 / DSM 2032 / VKM B-1956 / 1pr3)</name>
    <dbReference type="NCBI Taxonomy" id="577650"/>
    <lineage>
        <taxon>Bacteria</taxon>
        <taxon>Pseudomonadati</taxon>
        <taxon>Thermodesulfobacteriota</taxon>
        <taxon>Desulfobulbia</taxon>
        <taxon>Desulfobulbales</taxon>
        <taxon>Desulfobulbaceae</taxon>
        <taxon>Desulfobulbus</taxon>
    </lineage>
</organism>
<dbReference type="InterPro" id="IPR015860">
    <property type="entry name" value="ABC_transpr_TagH-like"/>
</dbReference>
<dbReference type="Proteomes" id="UP000006365">
    <property type="component" value="Chromosome"/>
</dbReference>
<dbReference type="KEGG" id="dpr:Despr_0550"/>
<keyword evidence="3" id="KW-0547">Nucleotide-binding</keyword>
<accession>A0A7U4DN48</accession>
<dbReference type="EMBL" id="CP002364">
    <property type="protein sequence ID" value="ADW16726.1"/>
    <property type="molecule type" value="Genomic_DNA"/>
</dbReference>
<keyword evidence="4" id="KW-0067">ATP-binding</keyword>
<gene>
    <name evidence="6" type="ordered locus">Despr_0550</name>
</gene>
<evidence type="ECO:0000256" key="1">
    <source>
        <dbReference type="ARBA" id="ARBA00005417"/>
    </source>
</evidence>
<dbReference type="GO" id="GO:0016887">
    <property type="term" value="F:ATP hydrolysis activity"/>
    <property type="evidence" value="ECO:0007669"/>
    <property type="project" value="InterPro"/>
</dbReference>
<dbReference type="Pfam" id="PF00005">
    <property type="entry name" value="ABC_tran"/>
    <property type="match status" value="1"/>
</dbReference>
<name>A0A7U4DN48_DESPD</name>
<keyword evidence="2" id="KW-0813">Transport</keyword>
<evidence type="ECO:0000313" key="7">
    <source>
        <dbReference type="Proteomes" id="UP000006365"/>
    </source>
</evidence>
<dbReference type="PROSITE" id="PS50893">
    <property type="entry name" value="ABC_TRANSPORTER_2"/>
    <property type="match status" value="1"/>
</dbReference>
<dbReference type="InterPro" id="IPR027417">
    <property type="entry name" value="P-loop_NTPase"/>
</dbReference>
<sequence length="217" mass="23991">MTDQPTLPKTDKIILSLRNVGVRYKRRGNLFRKVTYYQALRGIDLDIRRGETIGIIGRNGAGKSTLLRVLAGIIEPDEGEIINHGVTVSLLALQVGFDGNLSGRDNAIFSGMLLGYSRSQVEGNLEAITEFSELGDFMTEPVRTYSTGMRARLGFAVAMFMTPDVLLLDEVLSVGDKGFRQKAEKEMLRKIHSEQTVVLVSHSESQISKLCDRTVAL</sequence>
<dbReference type="InterPro" id="IPR050683">
    <property type="entry name" value="Bact_Polysacc_Export_ATP-bd"/>
</dbReference>
<proteinExistence type="inferred from homology"/>
<dbReference type="CDD" id="cd03220">
    <property type="entry name" value="ABC_KpsT_Wzt"/>
    <property type="match status" value="1"/>
</dbReference>
<evidence type="ECO:0000256" key="4">
    <source>
        <dbReference type="ARBA" id="ARBA00022840"/>
    </source>
</evidence>
<dbReference type="AlphaFoldDB" id="A0A7U4DN48"/>
<dbReference type="InterPro" id="IPR003439">
    <property type="entry name" value="ABC_transporter-like_ATP-bd"/>
</dbReference>
<evidence type="ECO:0000259" key="5">
    <source>
        <dbReference type="PROSITE" id="PS50893"/>
    </source>
</evidence>
<dbReference type="GO" id="GO:0140359">
    <property type="term" value="F:ABC-type transporter activity"/>
    <property type="evidence" value="ECO:0007669"/>
    <property type="project" value="InterPro"/>
</dbReference>
<comment type="similarity">
    <text evidence="1">Belongs to the ABC transporter superfamily.</text>
</comment>
<dbReference type="SUPFAM" id="SSF52540">
    <property type="entry name" value="P-loop containing nucleoside triphosphate hydrolases"/>
    <property type="match status" value="1"/>
</dbReference>
<dbReference type="PANTHER" id="PTHR46743:SF2">
    <property type="entry name" value="TEICHOIC ACIDS EXPORT ATP-BINDING PROTEIN TAGH"/>
    <property type="match status" value="1"/>
</dbReference>
<reference evidence="6 7" key="1">
    <citation type="journal article" date="2011" name="Stand. Genomic Sci.">
        <title>Complete genome sequence of Desulfobulbus propionicus type strain (1pr3).</title>
        <authorList>
            <person name="Pagani I."/>
            <person name="Lapidus A."/>
            <person name="Nolan M."/>
            <person name="Lucas S."/>
            <person name="Hammon N."/>
            <person name="Deshpande S."/>
            <person name="Cheng J.F."/>
            <person name="Chertkov O."/>
            <person name="Davenport K."/>
            <person name="Tapia R."/>
            <person name="Han C."/>
            <person name="Goodwin L."/>
            <person name="Pitluck S."/>
            <person name="Liolios K."/>
            <person name="Mavromatis K."/>
            <person name="Ivanova N."/>
            <person name="Mikhailova N."/>
            <person name="Pati A."/>
            <person name="Chen A."/>
            <person name="Palaniappan K."/>
            <person name="Land M."/>
            <person name="Hauser L."/>
            <person name="Chang Y.J."/>
            <person name="Jeffries C.D."/>
            <person name="Detter J.C."/>
            <person name="Brambilla E."/>
            <person name="Kannan K.P."/>
            <person name="Djao O.D."/>
            <person name="Rohde M."/>
            <person name="Pukall R."/>
            <person name="Spring S."/>
            <person name="Goker M."/>
            <person name="Sikorski J."/>
            <person name="Woyke T."/>
            <person name="Bristow J."/>
            <person name="Eisen J.A."/>
            <person name="Markowitz V."/>
            <person name="Hugenholtz P."/>
            <person name="Kyrpides N.C."/>
            <person name="Klenk H.P."/>
        </authorList>
    </citation>
    <scope>NUCLEOTIDE SEQUENCE [LARGE SCALE GENOMIC DNA]</scope>
    <source>
        <strain evidence="7">ATCC 33891 / DSM 2032 / 1pr3</strain>
    </source>
</reference>
<protein>
    <submittedName>
        <fullName evidence="6">ABC transporter related protein</fullName>
    </submittedName>
</protein>